<dbReference type="EMBL" id="CP096984">
    <property type="protein sequence ID" value="URZ13926.1"/>
    <property type="molecule type" value="Genomic_DNA"/>
</dbReference>
<protein>
    <submittedName>
        <fullName evidence="1">Uncharacterized protein</fullName>
    </submittedName>
</protein>
<keyword evidence="1" id="KW-0614">Plasmid</keyword>
<sequence length="847" mass="94658">MAKDLWRYYEGTSSAASFINDVAKVLCTGVKTQPIKDSNGNILKDAEVIQEKNWDIVFPKANKDKLDVMDWSSLTPKEFSAKINNQLEQVSDTIILKTKTTPKNLSTVSNVDDLNLEDDLSVKSTEMYVELYKPAYLADSEVYNPECERQGVEPYCITKDIYKEYASKYGSVEINLKDQFAGTDGLTLGTNDDVYSGSKQFTSSDSGTNQNECQNLLNRVNSIFGVSLLITGGEMDIPASSFSKLRGTDLEGIITSVTGIPTDQFSKYTKLAIKANNWQSGPWYDRFWCYEVVFAFHDVYETYVIPKGWRIELPEKDAVDVKSIVFKVGTTKKVYGNDWAFDDATSTFNVEKLISGPTRSLGDPVITYQYTKASTDISGRKLIHNNNYIYIRMFDIINDDLTGPIPDKIDDKTGSVLYVNSHTSQWSKLSWYQDFEEVMIDTLDSDSTEDDVTDGVINLPIEEPGLTSDTRIRFWINTNNDRALFVVMGNPSLDFSKNRHLISAAYIGQIESFENSINDTAGNFALFTSSSTTPCDTKTVLKRTTLSDSKLIGLGPLTSFKGITIESGKYFDTMGSFTIELSKDGSNTTTILKKGESFTISFSSDKTSADIELLTTPNDGENVVLKYDYYIEKYSYIQGIVRDGFGNIVETIYPDKWGKNTATGVTDISMFFTRSKAYFQKHSLMFTTTEEFMSKSLYGKSSYTDEYYADRLKITHGNDGPRGMLYDCLAIDTSSLYAFDELIVNRDFGKDTTKPEETYIFFPVTAPFSPFSTSPNANYGFAIKKQVKYPAPTTDDAAVDAALDNLSTQVGSLLELTDDVALPDTEANDVKITWSSDTTTVVEIQTV</sequence>
<keyword evidence="2" id="KW-1185">Reference proteome</keyword>
<evidence type="ECO:0000313" key="1">
    <source>
        <dbReference type="EMBL" id="URZ13926.1"/>
    </source>
</evidence>
<dbReference type="AlphaFoldDB" id="A0A1S8MF03"/>
<name>A0A1S8MF03_9CLOT</name>
<proteinExistence type="predicted"/>
<dbReference type="RefSeq" id="WP_077832537.1">
    <property type="nucleotide sequence ID" value="NZ_CP096984.1"/>
</dbReference>
<geneLocation type="plasmid" evidence="1 2">
    <name>p330</name>
</geneLocation>
<evidence type="ECO:0000313" key="2">
    <source>
        <dbReference type="Proteomes" id="UP000190951"/>
    </source>
</evidence>
<reference evidence="1 2" key="1">
    <citation type="submission" date="2022-04" db="EMBL/GenBank/DDBJ databases">
        <title>Genome sequence of C. roseum typestrain.</title>
        <authorList>
            <person name="Poehlein A."/>
            <person name="Schoch T."/>
            <person name="Duerre P."/>
            <person name="Daniel R."/>
        </authorList>
    </citation>
    <scope>NUCLEOTIDE SEQUENCE [LARGE SCALE GENOMIC DNA]</scope>
    <source>
        <strain evidence="1 2">DSM 7320</strain>
        <plasmid evidence="1 2">p330</plasmid>
    </source>
</reference>
<dbReference type="KEGG" id="crw:CROST_047040"/>
<gene>
    <name evidence="1" type="ORF">CROST_047040</name>
</gene>
<dbReference type="Proteomes" id="UP000190951">
    <property type="component" value="Plasmid p330"/>
</dbReference>
<dbReference type="STRING" id="84029.CROST_31910"/>
<organism evidence="1 2">
    <name type="scientific">Clostridium felsineum</name>
    <dbReference type="NCBI Taxonomy" id="36839"/>
    <lineage>
        <taxon>Bacteria</taxon>
        <taxon>Bacillati</taxon>
        <taxon>Bacillota</taxon>
        <taxon>Clostridia</taxon>
        <taxon>Eubacteriales</taxon>
        <taxon>Clostridiaceae</taxon>
        <taxon>Clostridium</taxon>
    </lineage>
</organism>
<accession>A0A1S8MF03</accession>